<dbReference type="InterPro" id="IPR019758">
    <property type="entry name" value="Pept_S26A_signal_pept_1_CS"/>
</dbReference>
<gene>
    <name evidence="11" type="ordered locus">Cyan7425_4839</name>
</gene>
<evidence type="ECO:0000256" key="8">
    <source>
        <dbReference type="RuleBase" id="RU003993"/>
    </source>
</evidence>
<keyword evidence="6 8" id="KW-0378">Hydrolase</keyword>
<evidence type="ECO:0000256" key="9">
    <source>
        <dbReference type="RuleBase" id="RU362042"/>
    </source>
</evidence>
<dbReference type="NCBIfam" id="TIGR02227">
    <property type="entry name" value="sigpep_I_bact"/>
    <property type="match status" value="1"/>
</dbReference>
<accession>B8HMD5</accession>
<comment type="catalytic activity">
    <reaction evidence="1 8">
        <text>Cleavage of hydrophobic, N-terminal signal or leader sequences from secreted and periplasmic proteins.</text>
        <dbReference type="EC" id="3.4.21.89"/>
    </reaction>
</comment>
<dbReference type="CDD" id="cd06530">
    <property type="entry name" value="S26_SPase_I"/>
    <property type="match status" value="1"/>
</dbReference>
<evidence type="ECO:0000256" key="1">
    <source>
        <dbReference type="ARBA" id="ARBA00000677"/>
    </source>
</evidence>
<dbReference type="GO" id="GO:0006465">
    <property type="term" value="P:signal peptide processing"/>
    <property type="evidence" value="ECO:0007669"/>
    <property type="project" value="InterPro"/>
</dbReference>
<name>B8HMD5_CYAP4</name>
<comment type="similarity">
    <text evidence="3 9">Belongs to the peptidase S26 family.</text>
</comment>
<evidence type="ECO:0000313" key="11">
    <source>
        <dbReference type="EMBL" id="ACL47142.1"/>
    </source>
</evidence>
<feature type="active site" evidence="7">
    <location>
        <position position="111"/>
    </location>
</feature>
<dbReference type="KEGG" id="cyn:Cyan7425_4839"/>
<dbReference type="InterPro" id="IPR000223">
    <property type="entry name" value="Pept_S26A_signal_pept_1"/>
</dbReference>
<feature type="domain" description="Peptidase S26" evidence="10">
    <location>
        <begin position="32"/>
        <end position="191"/>
    </location>
</feature>
<dbReference type="InterPro" id="IPR036286">
    <property type="entry name" value="LexA/Signal_pep-like_sf"/>
</dbReference>
<keyword evidence="8" id="KW-0812">Transmembrane</keyword>
<keyword evidence="8" id="KW-0472">Membrane</keyword>
<dbReference type="PROSITE" id="PS00501">
    <property type="entry name" value="SPASE_I_1"/>
    <property type="match status" value="1"/>
</dbReference>
<dbReference type="InterPro" id="IPR019756">
    <property type="entry name" value="Pept_S26A_signal_pept_1_Ser-AS"/>
</dbReference>
<protein>
    <recommendedName>
        <fullName evidence="4 8">Signal peptidase I</fullName>
        <ecNumber evidence="4 8">3.4.21.89</ecNumber>
    </recommendedName>
</protein>
<feature type="active site" evidence="7">
    <location>
        <position position="61"/>
    </location>
</feature>
<dbReference type="EC" id="3.4.21.89" evidence="4 8"/>
<evidence type="ECO:0000256" key="6">
    <source>
        <dbReference type="ARBA" id="ARBA00022801"/>
    </source>
</evidence>
<dbReference type="PANTHER" id="PTHR43390:SF1">
    <property type="entry name" value="CHLOROPLAST PROCESSING PEPTIDASE"/>
    <property type="match status" value="1"/>
</dbReference>
<dbReference type="STRING" id="395961.Cyan7425_4839"/>
<evidence type="ECO:0000256" key="3">
    <source>
        <dbReference type="ARBA" id="ARBA00009370"/>
    </source>
</evidence>
<organism evidence="11">
    <name type="scientific">Cyanothece sp. (strain PCC 7425 / ATCC 29141)</name>
    <dbReference type="NCBI Taxonomy" id="395961"/>
    <lineage>
        <taxon>Bacteria</taxon>
        <taxon>Bacillati</taxon>
        <taxon>Cyanobacteriota</taxon>
        <taxon>Cyanophyceae</taxon>
        <taxon>Gomontiellales</taxon>
        <taxon>Cyanothecaceae</taxon>
        <taxon>Cyanothece</taxon>
    </lineage>
</organism>
<dbReference type="AlphaFoldDB" id="B8HMD5"/>
<evidence type="ECO:0000256" key="5">
    <source>
        <dbReference type="ARBA" id="ARBA00022670"/>
    </source>
</evidence>
<dbReference type="EMBL" id="CP001344">
    <property type="protein sequence ID" value="ACL47142.1"/>
    <property type="molecule type" value="Genomic_DNA"/>
</dbReference>
<keyword evidence="5 8" id="KW-0645">Protease</keyword>
<dbReference type="PROSITE" id="PS00761">
    <property type="entry name" value="SPASE_I_3"/>
    <property type="match status" value="1"/>
</dbReference>
<dbReference type="GO" id="GO:0005886">
    <property type="term" value="C:plasma membrane"/>
    <property type="evidence" value="ECO:0007669"/>
    <property type="project" value="UniProtKB-SubCell"/>
</dbReference>
<feature type="transmembrane region" description="Helical" evidence="8">
    <location>
        <begin position="34"/>
        <end position="51"/>
    </location>
</feature>
<dbReference type="Pfam" id="PF10502">
    <property type="entry name" value="Peptidase_S26"/>
    <property type="match status" value="1"/>
</dbReference>
<dbReference type="PRINTS" id="PR00727">
    <property type="entry name" value="LEADERPTASE"/>
</dbReference>
<dbReference type="InterPro" id="IPR019757">
    <property type="entry name" value="Pept_S26A_signal_pept_1_Lys-AS"/>
</dbReference>
<dbReference type="Gene3D" id="2.10.109.10">
    <property type="entry name" value="Umud Fragment, subunit A"/>
    <property type="match status" value="1"/>
</dbReference>
<evidence type="ECO:0000256" key="2">
    <source>
        <dbReference type="ARBA" id="ARBA00004401"/>
    </source>
</evidence>
<dbReference type="PANTHER" id="PTHR43390">
    <property type="entry name" value="SIGNAL PEPTIDASE I"/>
    <property type="match status" value="1"/>
</dbReference>
<dbReference type="MEROPS" id="S26.A02"/>
<reference evidence="11" key="1">
    <citation type="submission" date="2009-01" db="EMBL/GenBank/DDBJ databases">
        <title>Complete sequence of chromosome Cyanothece sp. PCC 7425.</title>
        <authorList>
            <consortium name="US DOE Joint Genome Institute"/>
            <person name="Lucas S."/>
            <person name="Copeland A."/>
            <person name="Lapidus A."/>
            <person name="Glavina del Rio T."/>
            <person name="Dalin E."/>
            <person name="Tice H."/>
            <person name="Bruce D."/>
            <person name="Goodwin L."/>
            <person name="Pitluck S."/>
            <person name="Sims D."/>
            <person name="Meineke L."/>
            <person name="Brettin T."/>
            <person name="Detter J.C."/>
            <person name="Han C."/>
            <person name="Larimer F."/>
            <person name="Land M."/>
            <person name="Hauser L."/>
            <person name="Kyrpides N."/>
            <person name="Ovchinnikova G."/>
            <person name="Liberton M."/>
            <person name="Stoeckel J."/>
            <person name="Banerjee A."/>
            <person name="Singh A."/>
            <person name="Page L."/>
            <person name="Sato H."/>
            <person name="Zhao L."/>
            <person name="Sherman L."/>
            <person name="Pakrasi H."/>
            <person name="Richardson P."/>
        </authorList>
    </citation>
    <scope>NUCLEOTIDE SEQUENCE</scope>
    <source>
        <strain evidence="11">PCC 7425</strain>
    </source>
</reference>
<evidence type="ECO:0000256" key="4">
    <source>
        <dbReference type="ARBA" id="ARBA00013208"/>
    </source>
</evidence>
<dbReference type="PROSITE" id="PS00760">
    <property type="entry name" value="SPASE_I_2"/>
    <property type="match status" value="1"/>
</dbReference>
<dbReference type="GO" id="GO:0004252">
    <property type="term" value="F:serine-type endopeptidase activity"/>
    <property type="evidence" value="ECO:0007669"/>
    <property type="project" value="InterPro"/>
</dbReference>
<dbReference type="eggNOG" id="COG0681">
    <property type="taxonomic scope" value="Bacteria"/>
</dbReference>
<evidence type="ECO:0000259" key="10">
    <source>
        <dbReference type="Pfam" id="PF10502"/>
    </source>
</evidence>
<dbReference type="OrthoDB" id="9802919at2"/>
<dbReference type="SUPFAM" id="SSF51306">
    <property type="entry name" value="LexA/Signal peptidase"/>
    <property type="match status" value="1"/>
</dbReference>
<evidence type="ECO:0000256" key="7">
    <source>
        <dbReference type="PIRSR" id="PIRSR600223-1"/>
    </source>
</evidence>
<comment type="subcellular location">
    <subcellularLocation>
        <location evidence="2">Cell membrane</location>
        <topology evidence="2">Single-pass type II membrane protein</topology>
    </subcellularLocation>
    <subcellularLocation>
        <location evidence="9">Membrane</location>
        <topology evidence="9">Single-pass type II membrane protein</topology>
    </subcellularLocation>
</comment>
<sequence length="209" mass="23936">MEVEKSAGEETTVSFWQKLWRCCKQLYDTQRENVWLILIALVLSILLRSFVAESRYIPSISMVPTLRPGDRLVVEKVSYRLHSPQRGDIVVFRPPFNLQEEGYDNDQVFIKRVIGLPGETLQVQGGKVYVDGQPLSERYTYEPANYDLPPLQIPLGTLFVMGDNRNNSNDSHIWGFLPEENILGHANFRFWPVERWGPLSLNPATSAQG</sequence>
<dbReference type="HOGENOM" id="CLU_028723_5_1_3"/>
<dbReference type="InterPro" id="IPR019533">
    <property type="entry name" value="Peptidase_S26"/>
</dbReference>
<proteinExistence type="inferred from homology"/>
<dbReference type="GO" id="GO:0009003">
    <property type="term" value="F:signal peptidase activity"/>
    <property type="evidence" value="ECO:0007669"/>
    <property type="project" value="UniProtKB-EC"/>
</dbReference>
<keyword evidence="8" id="KW-1133">Transmembrane helix</keyword>